<keyword evidence="1" id="KW-0680">Restriction system</keyword>
<organism evidence="3 4">
    <name type="scientific">Lysinibacillus fusiformis</name>
    <dbReference type="NCBI Taxonomy" id="28031"/>
    <lineage>
        <taxon>Bacteria</taxon>
        <taxon>Bacillati</taxon>
        <taxon>Bacillota</taxon>
        <taxon>Bacilli</taxon>
        <taxon>Bacillales</taxon>
        <taxon>Bacillaceae</taxon>
        <taxon>Lysinibacillus</taxon>
    </lineage>
</organism>
<accession>A0A1E4R1G7</accession>
<comment type="caution">
    <text evidence="3">The sequence shown here is derived from an EMBL/GenBank/DDBJ whole genome shotgun (WGS) entry which is preliminary data.</text>
</comment>
<evidence type="ECO:0000313" key="3">
    <source>
        <dbReference type="EMBL" id="ODV54291.1"/>
    </source>
</evidence>
<evidence type="ECO:0008006" key="5">
    <source>
        <dbReference type="Google" id="ProtNLM"/>
    </source>
</evidence>
<name>A0A1E4R1G7_9BACI</name>
<sequence>MEDESKVKYLLEEVAKIKIGKVVTSKKRFARDGIPYITEEALKKLSMEDDTSHLPKVDSTLKEQFSFSLVPAQSIVLNKMNLKETYIYQCKTDVCISHDIIAIIPNESILIGDYLFHFIKWYQNNNERCNVYSLMIDLPSIAIQHKVVQLLNAVEQLLKNKGSLVTAVKELPKHFDNISRQAKQHSDTLHQGFEQLNYLYTAMLDHIFNGDFLNDLQQYHIFQRLCSK</sequence>
<keyword evidence="2" id="KW-0238">DNA-binding</keyword>
<gene>
    <name evidence="3" type="ORF">BG258_19785</name>
</gene>
<dbReference type="EMBL" id="MECQ01000002">
    <property type="protein sequence ID" value="ODV54291.1"/>
    <property type="molecule type" value="Genomic_DNA"/>
</dbReference>
<proteinExistence type="predicted"/>
<protein>
    <recommendedName>
        <fullName evidence="5">Type I restriction modification DNA specificity domain-containing protein</fullName>
    </recommendedName>
</protein>
<evidence type="ECO:0000256" key="2">
    <source>
        <dbReference type="ARBA" id="ARBA00023125"/>
    </source>
</evidence>
<evidence type="ECO:0000313" key="4">
    <source>
        <dbReference type="Proteomes" id="UP000094784"/>
    </source>
</evidence>
<dbReference type="GO" id="GO:0003677">
    <property type="term" value="F:DNA binding"/>
    <property type="evidence" value="ECO:0007669"/>
    <property type="project" value="UniProtKB-KW"/>
</dbReference>
<reference evidence="3 4" key="1">
    <citation type="submission" date="2016-09" db="EMBL/GenBank/DDBJ databases">
        <title>Draft genome sequence of the soil isolate, Lysinibacillus fusiformis M5, a potential hypoxanthine producer.</title>
        <authorList>
            <person name="Gallegos-Monterrosa R."/>
            <person name="Maroti G."/>
            <person name="Balint B."/>
            <person name="Kovacs A.T."/>
        </authorList>
    </citation>
    <scope>NUCLEOTIDE SEQUENCE [LARGE SCALE GENOMIC DNA]</scope>
    <source>
        <strain evidence="3 4">M5</strain>
    </source>
</reference>
<dbReference type="Proteomes" id="UP000094784">
    <property type="component" value="Unassembled WGS sequence"/>
</dbReference>
<dbReference type="AlphaFoldDB" id="A0A1E4R1G7"/>
<dbReference type="SUPFAM" id="SSF116734">
    <property type="entry name" value="DNA methylase specificity domain"/>
    <property type="match status" value="1"/>
</dbReference>
<dbReference type="Gene3D" id="3.90.220.20">
    <property type="entry name" value="DNA methylase specificity domains"/>
    <property type="match status" value="1"/>
</dbReference>
<dbReference type="GO" id="GO:0009307">
    <property type="term" value="P:DNA restriction-modification system"/>
    <property type="evidence" value="ECO:0007669"/>
    <property type="project" value="UniProtKB-KW"/>
</dbReference>
<dbReference type="OrthoDB" id="2734646at2"/>
<evidence type="ECO:0000256" key="1">
    <source>
        <dbReference type="ARBA" id="ARBA00022747"/>
    </source>
</evidence>
<dbReference type="InterPro" id="IPR044946">
    <property type="entry name" value="Restrct_endonuc_typeI_TRD_sf"/>
</dbReference>